<dbReference type="InterPro" id="IPR037055">
    <property type="entry name" value="MHC_I-like_Ag-recog_sf"/>
</dbReference>
<dbReference type="Gene3D" id="3.30.500.10">
    <property type="entry name" value="MHC class I-like antigen recognition-like"/>
    <property type="match status" value="1"/>
</dbReference>
<keyword evidence="7" id="KW-0472">Membrane</keyword>
<evidence type="ECO:0000259" key="10">
    <source>
        <dbReference type="Pfam" id="PF00129"/>
    </source>
</evidence>
<proteinExistence type="predicted"/>
<keyword evidence="9" id="KW-0325">Glycoprotein</keyword>
<dbReference type="SUPFAM" id="SSF54452">
    <property type="entry name" value="MHC antigen-recognition domain"/>
    <property type="match status" value="1"/>
</dbReference>
<keyword evidence="2" id="KW-0490">MHC I</keyword>
<evidence type="ECO:0000256" key="7">
    <source>
        <dbReference type="ARBA" id="ARBA00023136"/>
    </source>
</evidence>
<dbReference type="Proteomes" id="UP000619137">
    <property type="component" value="Unassembled WGS sequence"/>
</dbReference>
<gene>
    <name evidence="11" type="primary">Ha1f_1</name>
    <name evidence="11" type="ORF">SULDAC_R14359</name>
</gene>
<dbReference type="EMBL" id="WEKW01058139">
    <property type="protein sequence ID" value="NWI35070.1"/>
    <property type="molecule type" value="Genomic_DNA"/>
</dbReference>
<comment type="caution">
    <text evidence="11">The sequence shown here is derived from an EMBL/GenBank/DDBJ whole genome shotgun (WGS) entry which is preliminary data.</text>
</comment>
<organism evidence="11 12">
    <name type="scientific">Sula dactylatra</name>
    <name type="common">Masked booby</name>
    <dbReference type="NCBI Taxonomy" id="56068"/>
    <lineage>
        <taxon>Eukaryota</taxon>
        <taxon>Metazoa</taxon>
        <taxon>Chordata</taxon>
        <taxon>Craniata</taxon>
        <taxon>Vertebrata</taxon>
        <taxon>Euteleostomi</taxon>
        <taxon>Archelosauria</taxon>
        <taxon>Archosauria</taxon>
        <taxon>Dinosauria</taxon>
        <taxon>Saurischia</taxon>
        <taxon>Theropoda</taxon>
        <taxon>Coelurosauria</taxon>
        <taxon>Aves</taxon>
        <taxon>Neognathae</taxon>
        <taxon>Neoaves</taxon>
        <taxon>Aequornithes</taxon>
        <taxon>Suliformes</taxon>
        <taxon>Sulidae</taxon>
        <taxon>Sula</taxon>
    </lineage>
</organism>
<keyword evidence="3" id="KW-0812">Transmembrane</keyword>
<evidence type="ECO:0000256" key="1">
    <source>
        <dbReference type="ARBA" id="ARBA00004479"/>
    </source>
</evidence>
<dbReference type="GO" id="GO:0042612">
    <property type="term" value="C:MHC class I protein complex"/>
    <property type="evidence" value="ECO:0007669"/>
    <property type="project" value="UniProtKB-KW"/>
</dbReference>
<dbReference type="InterPro" id="IPR011162">
    <property type="entry name" value="MHC_I/II-like_Ag-recog"/>
</dbReference>
<keyword evidence="6" id="KW-1133">Transmembrane helix</keyword>
<dbReference type="InterPro" id="IPR050208">
    <property type="entry name" value="MHC_class-I_related"/>
</dbReference>
<reference evidence="11" key="1">
    <citation type="submission" date="2019-10" db="EMBL/GenBank/DDBJ databases">
        <title>Bird 10,000 Genomes (B10K) Project - Family phase.</title>
        <authorList>
            <person name="Zhang G."/>
        </authorList>
    </citation>
    <scope>NUCLEOTIDE SEQUENCE</scope>
    <source>
        <strain evidence="11">B10K-DU-002-49</strain>
        <tissue evidence="11">Muscle</tissue>
    </source>
</reference>
<dbReference type="GO" id="GO:0006955">
    <property type="term" value="P:immune response"/>
    <property type="evidence" value="ECO:0007669"/>
    <property type="project" value="TreeGrafter"/>
</dbReference>
<evidence type="ECO:0000256" key="4">
    <source>
        <dbReference type="ARBA" id="ARBA00022729"/>
    </source>
</evidence>
<sequence length="77" mass="9016">SLRYFTIAVSEPSPGVPQFMSVGYVDQNPFVHYDSKRRKMEPRARWMAAKVDQQYWARETQKSQTGQESYSLNLDIL</sequence>
<dbReference type="Pfam" id="PF00129">
    <property type="entry name" value="MHC_I"/>
    <property type="match status" value="1"/>
</dbReference>
<accession>A0A851AQS7</accession>
<evidence type="ECO:0000313" key="11">
    <source>
        <dbReference type="EMBL" id="NWI35070.1"/>
    </source>
</evidence>
<keyword evidence="5" id="KW-0391">Immunity</keyword>
<comment type="subcellular location">
    <subcellularLocation>
        <location evidence="1">Membrane</location>
        <topology evidence="1">Single-pass type I membrane protein</topology>
    </subcellularLocation>
</comment>
<evidence type="ECO:0000256" key="5">
    <source>
        <dbReference type="ARBA" id="ARBA00022859"/>
    </source>
</evidence>
<evidence type="ECO:0000256" key="8">
    <source>
        <dbReference type="ARBA" id="ARBA00023157"/>
    </source>
</evidence>
<evidence type="ECO:0000256" key="3">
    <source>
        <dbReference type="ARBA" id="ARBA00022692"/>
    </source>
</evidence>
<evidence type="ECO:0000256" key="2">
    <source>
        <dbReference type="ARBA" id="ARBA00022451"/>
    </source>
</evidence>
<evidence type="ECO:0000313" key="12">
    <source>
        <dbReference type="Proteomes" id="UP000619137"/>
    </source>
</evidence>
<dbReference type="PANTHER" id="PTHR16675:SF242">
    <property type="entry name" value="MAJOR HISTOCOMPATIBILITY COMPLEX CLASS I-RELATED GENE PROTEIN"/>
    <property type="match status" value="1"/>
</dbReference>
<keyword evidence="12" id="KW-1185">Reference proteome</keyword>
<dbReference type="GO" id="GO:0005615">
    <property type="term" value="C:extracellular space"/>
    <property type="evidence" value="ECO:0007669"/>
    <property type="project" value="TreeGrafter"/>
</dbReference>
<dbReference type="AlphaFoldDB" id="A0A851AQS7"/>
<dbReference type="GO" id="GO:0002474">
    <property type="term" value="P:antigen processing and presentation of peptide antigen via MHC class I"/>
    <property type="evidence" value="ECO:0007669"/>
    <property type="project" value="UniProtKB-KW"/>
</dbReference>
<dbReference type="PANTHER" id="PTHR16675">
    <property type="entry name" value="MHC CLASS I-RELATED"/>
    <property type="match status" value="1"/>
</dbReference>
<dbReference type="InterPro" id="IPR011161">
    <property type="entry name" value="MHC_I-like_Ag-recog"/>
</dbReference>
<feature type="non-terminal residue" evidence="11">
    <location>
        <position position="1"/>
    </location>
</feature>
<dbReference type="GO" id="GO:0009897">
    <property type="term" value="C:external side of plasma membrane"/>
    <property type="evidence" value="ECO:0007669"/>
    <property type="project" value="TreeGrafter"/>
</dbReference>
<feature type="domain" description="MHC class I-like antigen recognition-like" evidence="10">
    <location>
        <begin position="1"/>
        <end position="76"/>
    </location>
</feature>
<keyword evidence="4" id="KW-0732">Signal</keyword>
<feature type="non-terminal residue" evidence="11">
    <location>
        <position position="77"/>
    </location>
</feature>
<protein>
    <submittedName>
        <fullName evidence="11">HA1F protein</fullName>
    </submittedName>
</protein>
<name>A0A851AQS7_SULDA</name>
<evidence type="ECO:0000256" key="6">
    <source>
        <dbReference type="ARBA" id="ARBA00022989"/>
    </source>
</evidence>
<keyword evidence="8" id="KW-1015">Disulfide bond</keyword>
<evidence type="ECO:0000256" key="9">
    <source>
        <dbReference type="ARBA" id="ARBA00023180"/>
    </source>
</evidence>